<dbReference type="EMBL" id="CP067089">
    <property type="protein sequence ID" value="QQO08121.1"/>
    <property type="molecule type" value="Genomic_DNA"/>
</dbReference>
<name>A0A7T8B999_9SPIR</name>
<dbReference type="KEGG" id="bhc:JFL75_14385"/>
<feature type="chain" id="PRO_5031387786" description="Lipocalin-like domain-containing protein" evidence="1">
    <location>
        <begin position="22"/>
        <end position="114"/>
    </location>
</feature>
<evidence type="ECO:0000313" key="3">
    <source>
        <dbReference type="Proteomes" id="UP000595917"/>
    </source>
</evidence>
<keyword evidence="3" id="KW-1185">Reference proteome</keyword>
<sequence>MRKKTCLILLAVLLVFSFSGCEDVDDDPIPTELRGKWYACDSDGANKNENDWVEFTDYSMTIDRGYGQAASFSVITDGEKIIINSLVLYTWNIRNDGILELSSQPENNTRYLVK</sequence>
<evidence type="ECO:0000256" key="1">
    <source>
        <dbReference type="SAM" id="SignalP"/>
    </source>
</evidence>
<gene>
    <name evidence="2" type="ORF">JFL75_14385</name>
</gene>
<organism evidence="2 3">
    <name type="scientific">Breznakiella homolactica</name>
    <dbReference type="NCBI Taxonomy" id="2798577"/>
    <lineage>
        <taxon>Bacteria</taxon>
        <taxon>Pseudomonadati</taxon>
        <taxon>Spirochaetota</taxon>
        <taxon>Spirochaetia</taxon>
        <taxon>Spirochaetales</taxon>
        <taxon>Breznakiellaceae</taxon>
        <taxon>Breznakiella</taxon>
    </lineage>
</organism>
<proteinExistence type="predicted"/>
<protein>
    <recommendedName>
        <fullName evidence="4">Lipocalin-like domain-containing protein</fullName>
    </recommendedName>
</protein>
<feature type="signal peptide" evidence="1">
    <location>
        <begin position="1"/>
        <end position="21"/>
    </location>
</feature>
<evidence type="ECO:0000313" key="2">
    <source>
        <dbReference type="EMBL" id="QQO08121.1"/>
    </source>
</evidence>
<dbReference type="Proteomes" id="UP000595917">
    <property type="component" value="Chromosome"/>
</dbReference>
<evidence type="ECO:0008006" key="4">
    <source>
        <dbReference type="Google" id="ProtNLM"/>
    </source>
</evidence>
<dbReference type="RefSeq" id="WP_215625427.1">
    <property type="nucleotide sequence ID" value="NZ_CP067089.2"/>
</dbReference>
<dbReference type="PROSITE" id="PS51257">
    <property type="entry name" value="PROKAR_LIPOPROTEIN"/>
    <property type="match status" value="1"/>
</dbReference>
<keyword evidence="1" id="KW-0732">Signal</keyword>
<dbReference type="AlphaFoldDB" id="A0A7T8B999"/>
<reference evidence="2" key="1">
    <citation type="submission" date="2021-01" db="EMBL/GenBank/DDBJ databases">
        <title>Description of Breznakiella homolactica.</title>
        <authorList>
            <person name="Song Y."/>
            <person name="Brune A."/>
        </authorList>
    </citation>
    <scope>NUCLEOTIDE SEQUENCE</scope>
    <source>
        <strain evidence="2">RmG30</strain>
    </source>
</reference>
<accession>A0A7T8B999</accession>